<dbReference type="PANTHER" id="PTHR11125:SF7">
    <property type="entry name" value="TRANSCRIPTION ELONGATION FACTOR SPT5"/>
    <property type="match status" value="1"/>
</dbReference>
<evidence type="ECO:0000256" key="10">
    <source>
        <dbReference type="ARBA" id="ARBA00023163"/>
    </source>
</evidence>
<dbReference type="GO" id="GO:0006357">
    <property type="term" value="P:regulation of transcription by RNA polymerase II"/>
    <property type="evidence" value="ECO:0007669"/>
    <property type="project" value="InterPro"/>
</dbReference>
<feature type="region of interest" description="Disordered" evidence="13">
    <location>
        <begin position="238"/>
        <end position="317"/>
    </location>
</feature>
<dbReference type="InterPro" id="IPR041973">
    <property type="entry name" value="KOW_Spt5_1"/>
</dbReference>
<keyword evidence="11" id="KW-0539">Nucleus</keyword>
<dbReference type="GO" id="GO:0032044">
    <property type="term" value="C:DSIF complex"/>
    <property type="evidence" value="ECO:0007669"/>
    <property type="project" value="TreeGrafter"/>
</dbReference>
<dbReference type="OrthoDB" id="28901at2759"/>
<dbReference type="CDD" id="cd06083">
    <property type="entry name" value="KOW_Spt5_3"/>
    <property type="match status" value="1"/>
</dbReference>
<comment type="caution">
    <text evidence="15">The sequence shown here is derived from an EMBL/GenBank/DDBJ whole genome shotgun (WGS) entry which is preliminary data.</text>
</comment>
<feature type="compositionally biased region" description="Polar residues" evidence="13">
    <location>
        <begin position="300"/>
        <end position="317"/>
    </location>
</feature>
<dbReference type="InterPro" id="IPR041976">
    <property type="entry name" value="KOW_Spt5_3"/>
</dbReference>
<evidence type="ECO:0000256" key="3">
    <source>
        <dbReference type="ARBA" id="ARBA00020181"/>
    </source>
</evidence>
<evidence type="ECO:0000256" key="5">
    <source>
        <dbReference type="ARBA" id="ARBA00022491"/>
    </source>
</evidence>
<dbReference type="InterPro" id="IPR057936">
    <property type="entry name" value="KOWx_Spt5"/>
</dbReference>
<dbReference type="GO" id="GO:0006368">
    <property type="term" value="P:transcription elongation by RNA polymerase II"/>
    <property type="evidence" value="ECO:0007669"/>
    <property type="project" value="TreeGrafter"/>
</dbReference>
<evidence type="ECO:0000256" key="8">
    <source>
        <dbReference type="ARBA" id="ARBA00023015"/>
    </source>
</evidence>
<feature type="domain" description="KOW" evidence="14">
    <location>
        <begin position="19"/>
        <end position="46"/>
    </location>
</feature>
<evidence type="ECO:0000256" key="13">
    <source>
        <dbReference type="SAM" id="MobiDB-lite"/>
    </source>
</evidence>
<evidence type="ECO:0000259" key="14">
    <source>
        <dbReference type="SMART" id="SM00739"/>
    </source>
</evidence>
<dbReference type="InterPro" id="IPR014722">
    <property type="entry name" value="Rib_uL2_dom2"/>
</dbReference>
<dbReference type="InterPro" id="IPR005824">
    <property type="entry name" value="KOW"/>
</dbReference>
<dbReference type="AlphaFoldDB" id="A0A1V4JWZ7"/>
<dbReference type="Pfam" id="PF23042">
    <property type="entry name" value="KOW1_SPT5"/>
    <property type="match status" value="1"/>
</dbReference>
<dbReference type="InterPro" id="IPR008991">
    <property type="entry name" value="Translation_prot_SH3-like_sf"/>
</dbReference>
<evidence type="ECO:0000256" key="9">
    <source>
        <dbReference type="ARBA" id="ARBA00023159"/>
    </source>
</evidence>
<keyword evidence="9" id="KW-0010">Activator</keyword>
<evidence type="ECO:0000256" key="12">
    <source>
        <dbReference type="ARBA" id="ARBA00029645"/>
    </source>
</evidence>
<evidence type="ECO:0000256" key="7">
    <source>
        <dbReference type="ARBA" id="ARBA00022737"/>
    </source>
</evidence>
<gene>
    <name evidence="15" type="primary">SUPT5H</name>
    <name evidence="15" type="ORF">AV530_009468</name>
</gene>
<organism evidence="15 16">
    <name type="scientific">Patagioenas fasciata monilis</name>
    <dbReference type="NCBI Taxonomy" id="372326"/>
    <lineage>
        <taxon>Eukaryota</taxon>
        <taxon>Metazoa</taxon>
        <taxon>Chordata</taxon>
        <taxon>Craniata</taxon>
        <taxon>Vertebrata</taxon>
        <taxon>Euteleostomi</taxon>
        <taxon>Archelosauria</taxon>
        <taxon>Archosauria</taxon>
        <taxon>Dinosauria</taxon>
        <taxon>Saurischia</taxon>
        <taxon>Theropoda</taxon>
        <taxon>Coelurosauria</taxon>
        <taxon>Aves</taxon>
        <taxon>Neognathae</taxon>
        <taxon>Neoaves</taxon>
        <taxon>Columbimorphae</taxon>
        <taxon>Columbiformes</taxon>
        <taxon>Columbidae</taxon>
        <taxon>Patagioenas</taxon>
    </lineage>
</organism>
<proteinExistence type="inferred from homology"/>
<evidence type="ECO:0000313" key="16">
    <source>
        <dbReference type="Proteomes" id="UP000190648"/>
    </source>
</evidence>
<evidence type="ECO:0000256" key="4">
    <source>
        <dbReference type="ARBA" id="ARBA00021370"/>
    </source>
</evidence>
<sequence length="317" mass="35393">MVPIKEMTDVLKVVKEVTNLKPKAWVRLKRGIYKDDIAQVDYVEPSQNQISLKMIPRIDFDRIKARMSLITEGVKPTLSELEKFEDQPEGIDLEVVTESTGKEREHNFQPGDNVEVCEGELINLQGKILSVDGNKITIMPKHEDLKDMLEFPAQELRKYFKMGDHVKVIAGRYEGDTGLIVRVEENFVILFSDLTMHELKVLPRDLQLCSETASGVDVGGQHEWGELVQLDPQTVGVITPLHDGSRTPAQSGAWDPNNPNTPSRADEDFEYGFDDEPTPSPQGYGGTPNPQTPGYPDPSSPQVTQPYNPQTPGTPAM</sequence>
<dbReference type="Pfam" id="PF00467">
    <property type="entry name" value="KOW"/>
    <property type="match status" value="1"/>
</dbReference>
<dbReference type="STRING" id="372326.A0A1V4JWZ7"/>
<dbReference type="InterPro" id="IPR039659">
    <property type="entry name" value="SPT5"/>
</dbReference>
<keyword evidence="7" id="KW-0677">Repeat</keyword>
<dbReference type="CDD" id="cd06082">
    <property type="entry name" value="KOW_Spt5_2"/>
    <property type="match status" value="1"/>
</dbReference>
<keyword evidence="8" id="KW-0805">Transcription regulation</keyword>
<name>A0A1V4JWZ7_PATFA</name>
<dbReference type="EMBL" id="LSYS01005987">
    <property type="protein sequence ID" value="OPJ76177.1"/>
    <property type="molecule type" value="Genomic_DNA"/>
</dbReference>
<feature type="domain" description="KOW" evidence="14">
    <location>
        <begin position="107"/>
        <end position="134"/>
    </location>
</feature>
<comment type="subcellular location">
    <subcellularLocation>
        <location evidence="1">Nucleus</location>
    </subcellularLocation>
</comment>
<dbReference type="CDD" id="cd06081">
    <property type="entry name" value="KOW_Spt5_1"/>
    <property type="match status" value="1"/>
</dbReference>
<comment type="similarity">
    <text evidence="2">Belongs to the SPT5 family.</text>
</comment>
<dbReference type="GO" id="GO:0003746">
    <property type="term" value="F:translation elongation factor activity"/>
    <property type="evidence" value="ECO:0007669"/>
    <property type="project" value="UniProtKB-KW"/>
</dbReference>
<keyword evidence="16" id="KW-1185">Reference proteome</keyword>
<feature type="compositionally biased region" description="Pro residues" evidence="13">
    <location>
        <begin position="290"/>
        <end position="299"/>
    </location>
</feature>
<keyword evidence="15" id="KW-0648">Protein biosynthesis</keyword>
<dbReference type="Gene3D" id="2.30.30.30">
    <property type="match status" value="2"/>
</dbReference>
<reference evidence="15 16" key="1">
    <citation type="submission" date="2016-02" db="EMBL/GenBank/DDBJ databases">
        <title>Band-tailed pigeon sequencing and assembly.</title>
        <authorList>
            <person name="Soares A.E."/>
            <person name="Novak B.J."/>
            <person name="Rice E.S."/>
            <person name="O'Connell B."/>
            <person name="Chang D."/>
            <person name="Weber S."/>
            <person name="Shapiro B."/>
        </authorList>
    </citation>
    <scope>NUCLEOTIDE SEQUENCE [LARGE SCALE GENOMIC DNA]</scope>
    <source>
        <strain evidence="15">BTP2013</strain>
        <tissue evidence="15">Blood</tissue>
    </source>
</reference>
<evidence type="ECO:0000256" key="1">
    <source>
        <dbReference type="ARBA" id="ARBA00004123"/>
    </source>
</evidence>
<feature type="compositionally biased region" description="Acidic residues" evidence="13">
    <location>
        <begin position="267"/>
        <end position="277"/>
    </location>
</feature>
<dbReference type="Pfam" id="PF23284">
    <property type="entry name" value="KOW2_Spt5"/>
    <property type="match status" value="1"/>
</dbReference>
<dbReference type="PANTHER" id="PTHR11125">
    <property type="entry name" value="SUPPRESSOR OF TY 5"/>
    <property type="match status" value="1"/>
</dbReference>
<keyword evidence="6" id="KW-0597">Phosphoprotein</keyword>
<evidence type="ECO:0000313" key="15">
    <source>
        <dbReference type="EMBL" id="OPJ76177.1"/>
    </source>
</evidence>
<dbReference type="Proteomes" id="UP000190648">
    <property type="component" value="Unassembled WGS sequence"/>
</dbReference>
<dbReference type="SMART" id="SM00739">
    <property type="entry name" value="KOW"/>
    <property type="match status" value="3"/>
</dbReference>
<dbReference type="GO" id="GO:0032784">
    <property type="term" value="P:regulation of DNA-templated transcription elongation"/>
    <property type="evidence" value="ECO:0007669"/>
    <property type="project" value="InterPro"/>
</dbReference>
<dbReference type="SUPFAM" id="SSF50104">
    <property type="entry name" value="Translation proteins SH3-like domain"/>
    <property type="match status" value="1"/>
</dbReference>
<evidence type="ECO:0000256" key="11">
    <source>
        <dbReference type="ARBA" id="ARBA00023242"/>
    </source>
</evidence>
<evidence type="ECO:0000256" key="2">
    <source>
        <dbReference type="ARBA" id="ARBA00006956"/>
    </source>
</evidence>
<dbReference type="InterPro" id="IPR041975">
    <property type="entry name" value="KOW_Spt5_2"/>
</dbReference>
<accession>A0A1V4JWZ7</accession>
<dbReference type="Pfam" id="PF23037">
    <property type="entry name" value="KOWx_SPT5"/>
    <property type="match status" value="1"/>
</dbReference>
<feature type="domain" description="KOW" evidence="14">
    <location>
        <begin position="159"/>
        <end position="186"/>
    </location>
</feature>
<dbReference type="GO" id="GO:0003729">
    <property type="term" value="F:mRNA binding"/>
    <property type="evidence" value="ECO:0007669"/>
    <property type="project" value="TreeGrafter"/>
</dbReference>
<protein>
    <recommendedName>
        <fullName evidence="3">Transcription elongation factor SPT5</fullName>
    </recommendedName>
    <alternativeName>
        <fullName evidence="12">DRB sensitivity-inducing factor large subunit</fullName>
    </alternativeName>
    <alternativeName>
        <fullName evidence="4">Transcription elongation factor spt5</fullName>
    </alternativeName>
</protein>
<keyword evidence="10" id="KW-0804">Transcription</keyword>
<dbReference type="FunFam" id="2.30.30.30:FF:000013">
    <property type="entry name" value="Transcription elongation factor SPT5"/>
    <property type="match status" value="1"/>
</dbReference>
<keyword evidence="5" id="KW-0678">Repressor</keyword>
<evidence type="ECO:0000256" key="6">
    <source>
        <dbReference type="ARBA" id="ARBA00022553"/>
    </source>
</evidence>
<keyword evidence="15" id="KW-0251">Elongation factor</keyword>
<dbReference type="FunFam" id="2.30.30.30:FF:000016">
    <property type="entry name" value="Transcription elongation factor SPT5"/>
    <property type="match status" value="1"/>
</dbReference>